<gene>
    <name evidence="2" type="ORF">LdCL_120019700</name>
</gene>
<evidence type="ECO:0000256" key="1">
    <source>
        <dbReference type="SAM" id="MobiDB-lite"/>
    </source>
</evidence>
<sequence>MPPKLTSKNIFDVVFDELPVDAFIDTGPASLKEELMLEAAGMLSSTGEGTGGQRSAQRGGTNAANGSGGGGGSTSYRRHLLPSAFVAATAAIVRSSGRLAAAASEDSAAAAAPEAAAEQCEDPQDADVLDAEDLEDGTSSPLSAHARPPAYTSTPARTTEVYSGNVFRTVDDDVDDRSADRFVARRRGIRDAHGRRDGGRDATDAERGLDMQMDAEDDAVKEATKYAGCVAEIQATEQAGTKPQPAFSGQPIGSGSKPNLLDARPVASSAGSRIAPGVSVAGSGTELSISGDAAVEGTVPATVTSVTAQSTEGIKTAPLVAAGASSAAVSGAASPHGEGQIGDQALPSYGQVRSEARGAGHAAVSGGQAVSVAGGPLLQRPFGVARAPQRGGTLTAAEQLALMPPGLDRMYTGACVMYRHPKNFGFVSPDVGGPDVFFIIDSIALSFTKLALRAFYLRSGMPVPPSVAAAYRLGAANDSSTPAGGDGAPISSTTTAEANAATAADANSTAPDQVSVPAPAFPGVAAGVTAARNGQATIAGAVLGEVGVLGATPVSATRPGDAGDRVSIPPTTAEELAWAETAASLLTSATARLLQCQVDQGIGGGLRVGDRMSFVVTRNHAARGGNGRLLRAEFIRGVPAMQLAMPLEQSWFHPLFPGAVGQKTSAPYGAASRPPPPPPSSSSAEGGGRDVSSAGEPLGPFDSTSTVLTRYTGCVRTYDAEEQRGYIRCDESDGSGGGHTPDVIFYAHSVLWDLTRCPPLKRQVKESMRLAYSVCGTERNGKYVATLITNPDGEPFCEENMTFAENVLPFFIADGGGPSRRRGRGEDGGGVSSGRGGMGMDVGAGASAEGVGSDRKRVKAAEDDMLLLYAEDDYPFM</sequence>
<dbReference type="VEuPathDB" id="TriTrypDB:LdBPK_120780.1"/>
<dbReference type="EMBL" id="CP029511">
    <property type="protein sequence ID" value="AYU77056.1"/>
    <property type="molecule type" value="Genomic_DNA"/>
</dbReference>
<keyword evidence="3" id="KW-1185">Reference proteome</keyword>
<dbReference type="OrthoDB" id="422005at2759"/>
<accession>A0A3Q8IHU8</accession>
<dbReference type="VEuPathDB" id="TriTrypDB:LdCL_120019700"/>
<feature type="compositionally biased region" description="Low complexity" evidence="1">
    <location>
        <begin position="491"/>
        <end position="513"/>
    </location>
</feature>
<evidence type="ECO:0000313" key="2">
    <source>
        <dbReference type="EMBL" id="AYU77056.1"/>
    </source>
</evidence>
<reference evidence="2 3" key="1">
    <citation type="journal article" date="2018" name="Sci. Rep.">
        <title>A complete Leishmania donovani reference genome identifies novel genetic variations associated with virulence.</title>
        <authorList>
            <person name="Lypaczewski P."/>
            <person name="Hoshizaki J."/>
            <person name="Zhang W.-W."/>
            <person name="McCall L.-I."/>
            <person name="Torcivia-Rodriguez J."/>
            <person name="Simonyan V."/>
            <person name="Kaur A."/>
            <person name="Dewar K."/>
            <person name="Matlashewski G."/>
        </authorList>
    </citation>
    <scope>NUCLEOTIDE SEQUENCE [LARGE SCALE GENOMIC DNA]</scope>
    <source>
        <strain evidence="2 3">LdCL</strain>
    </source>
</reference>
<dbReference type="SUPFAM" id="SSF50249">
    <property type="entry name" value="Nucleic acid-binding proteins"/>
    <property type="match status" value="1"/>
</dbReference>
<dbReference type="InterPro" id="IPR012340">
    <property type="entry name" value="NA-bd_OB-fold"/>
</dbReference>
<feature type="region of interest" description="Disordered" evidence="1">
    <location>
        <begin position="237"/>
        <end position="272"/>
    </location>
</feature>
<feature type="region of interest" description="Disordered" evidence="1">
    <location>
        <begin position="134"/>
        <end position="158"/>
    </location>
</feature>
<name>A0A3Q8IHU8_LEIDO</name>
<proteinExistence type="predicted"/>
<feature type="region of interest" description="Disordered" evidence="1">
    <location>
        <begin position="478"/>
        <end position="513"/>
    </location>
</feature>
<feature type="region of interest" description="Disordered" evidence="1">
    <location>
        <begin position="815"/>
        <end position="857"/>
    </location>
</feature>
<protein>
    <submittedName>
        <fullName evidence="2">Uncharacterized protein</fullName>
    </submittedName>
</protein>
<evidence type="ECO:0000313" key="3">
    <source>
        <dbReference type="Proteomes" id="UP000274082"/>
    </source>
</evidence>
<organism evidence="2 3">
    <name type="scientific">Leishmania donovani</name>
    <dbReference type="NCBI Taxonomy" id="5661"/>
    <lineage>
        <taxon>Eukaryota</taxon>
        <taxon>Discoba</taxon>
        <taxon>Euglenozoa</taxon>
        <taxon>Kinetoplastea</taxon>
        <taxon>Metakinetoplastina</taxon>
        <taxon>Trypanosomatida</taxon>
        <taxon>Trypanosomatidae</taxon>
        <taxon>Leishmaniinae</taxon>
        <taxon>Leishmania</taxon>
    </lineage>
</organism>
<feature type="compositionally biased region" description="Polar residues" evidence="1">
    <location>
        <begin position="44"/>
        <end position="58"/>
    </location>
</feature>
<dbReference type="Proteomes" id="UP000274082">
    <property type="component" value="Chromosome 12"/>
</dbReference>
<dbReference type="AlphaFoldDB" id="A0A3Q8IHU8"/>
<feature type="compositionally biased region" description="Gly residues" evidence="1">
    <location>
        <begin position="828"/>
        <end position="842"/>
    </location>
</feature>
<feature type="region of interest" description="Disordered" evidence="1">
    <location>
        <begin position="44"/>
        <end position="75"/>
    </location>
</feature>
<feature type="region of interest" description="Disordered" evidence="1">
    <location>
        <begin position="663"/>
        <end position="704"/>
    </location>
</feature>
<dbReference type="VEuPathDB" id="TriTrypDB:LDHU3_12.1540"/>